<gene>
    <name evidence="2" type="ORF">SNA_25110</name>
</gene>
<dbReference type="Proteomes" id="UP000032458">
    <property type="component" value="Unassembled WGS sequence"/>
</dbReference>
<dbReference type="PATRIC" id="fig|1240678.4.peg.5342"/>
<dbReference type="EMBL" id="JRKI01000031">
    <property type="protein sequence ID" value="KIZ15743.1"/>
    <property type="molecule type" value="Genomic_DNA"/>
</dbReference>
<reference evidence="2 3" key="1">
    <citation type="submission" date="2014-09" db="EMBL/GenBank/DDBJ databases">
        <title>Draft genome sequence of Streptomyces natalensis ATCC 27448, producer of the antifungal pimaricin.</title>
        <authorList>
            <person name="Mendes M.V."/>
            <person name="Beites T."/>
            <person name="Pires S."/>
            <person name="Santos C.L."/>
            <person name="Moradas-Ferreira P."/>
        </authorList>
    </citation>
    <scope>NUCLEOTIDE SEQUENCE [LARGE SCALE GENOMIC DNA]</scope>
    <source>
        <strain evidence="2 3">ATCC 27448</strain>
    </source>
</reference>
<comment type="caution">
    <text evidence="2">The sequence shown here is derived from an EMBL/GenBank/DDBJ whole genome shotgun (WGS) entry which is preliminary data.</text>
</comment>
<evidence type="ECO:0000256" key="1">
    <source>
        <dbReference type="SAM" id="MobiDB-lite"/>
    </source>
</evidence>
<evidence type="ECO:0000313" key="2">
    <source>
        <dbReference type="EMBL" id="KIZ15743.1"/>
    </source>
</evidence>
<dbReference type="AlphaFoldDB" id="A0A0D7CHT6"/>
<evidence type="ECO:0000313" key="3">
    <source>
        <dbReference type="Proteomes" id="UP000032458"/>
    </source>
</evidence>
<organism evidence="2 3">
    <name type="scientific">Streptomyces natalensis ATCC 27448</name>
    <dbReference type="NCBI Taxonomy" id="1240678"/>
    <lineage>
        <taxon>Bacteria</taxon>
        <taxon>Bacillati</taxon>
        <taxon>Actinomycetota</taxon>
        <taxon>Actinomycetes</taxon>
        <taxon>Kitasatosporales</taxon>
        <taxon>Streptomycetaceae</taxon>
        <taxon>Streptomyces</taxon>
    </lineage>
</organism>
<name>A0A0D7CHT6_9ACTN</name>
<proteinExistence type="predicted"/>
<sequence length="185" mass="20273">MTAPPRHPAVWPCGGKYEQPWRRIGLMMRGWLEAMWERTRMPPTLSEMLAAVTVTARRRPRVSTSMWRLRPASLKAGGTGFHQGDADQGAEVLRKRPGLPAAGHGYSPLRNWASCSSRVDSPLSRAASSPPTPPDATTQIIQPYRPHDQSSKTRCQAAAGAVERVGGGLSSDGPTPCELRQRVRR</sequence>
<keyword evidence="3" id="KW-1185">Reference proteome</keyword>
<accession>A0A0D7CHT6</accession>
<protein>
    <submittedName>
        <fullName evidence="2">Uncharacterized protein</fullName>
    </submittedName>
</protein>
<feature type="region of interest" description="Disordered" evidence="1">
    <location>
        <begin position="120"/>
        <end position="185"/>
    </location>
</feature>